<name>A0A7I9UVL6_9ACTN</name>
<protein>
    <submittedName>
        <fullName evidence="2">Uncharacterized protein</fullName>
    </submittedName>
</protein>
<reference evidence="3" key="1">
    <citation type="submission" date="2019-06" db="EMBL/GenBank/DDBJ databases">
        <title>Gordonia isolated from sludge of a wastewater treatment plant.</title>
        <authorList>
            <person name="Tamura T."/>
            <person name="Aoyama K."/>
            <person name="Kang Y."/>
            <person name="Saito S."/>
            <person name="Akiyama N."/>
            <person name="Yazawa K."/>
            <person name="Gonoi T."/>
            <person name="Mikami Y."/>
        </authorList>
    </citation>
    <scope>NUCLEOTIDE SEQUENCE [LARGE SCALE GENOMIC DNA]</scope>
    <source>
        <strain evidence="3">NBRC 107697</strain>
    </source>
</reference>
<comment type="caution">
    <text evidence="2">The sequence shown here is derived from an EMBL/GenBank/DDBJ whole genome shotgun (WGS) entry which is preliminary data.</text>
</comment>
<evidence type="ECO:0000313" key="2">
    <source>
        <dbReference type="EMBL" id="GED96993.1"/>
    </source>
</evidence>
<organism evidence="2 3">
    <name type="scientific">Gordonia crocea</name>
    <dbReference type="NCBI Taxonomy" id="589162"/>
    <lineage>
        <taxon>Bacteria</taxon>
        <taxon>Bacillati</taxon>
        <taxon>Actinomycetota</taxon>
        <taxon>Actinomycetes</taxon>
        <taxon>Mycobacteriales</taxon>
        <taxon>Gordoniaceae</taxon>
        <taxon>Gordonia</taxon>
    </lineage>
</organism>
<dbReference type="Proteomes" id="UP000444980">
    <property type="component" value="Unassembled WGS sequence"/>
</dbReference>
<dbReference type="EMBL" id="BJOU01000001">
    <property type="protein sequence ID" value="GED96993.1"/>
    <property type="molecule type" value="Genomic_DNA"/>
</dbReference>
<gene>
    <name evidence="2" type="ORF">nbrc107697_10320</name>
</gene>
<evidence type="ECO:0000256" key="1">
    <source>
        <dbReference type="SAM" id="MobiDB-lite"/>
    </source>
</evidence>
<feature type="region of interest" description="Disordered" evidence="1">
    <location>
        <begin position="1"/>
        <end position="43"/>
    </location>
</feature>
<proteinExistence type="predicted"/>
<accession>A0A7I9UVL6</accession>
<evidence type="ECO:0000313" key="3">
    <source>
        <dbReference type="Proteomes" id="UP000444980"/>
    </source>
</evidence>
<keyword evidence="3" id="KW-1185">Reference proteome</keyword>
<sequence length="53" mass="6224">MKFNVDRYGRGPHRGGPRGHYGPPPRRYYGGPRGYYGPRRHYGPRRPYGFWGS</sequence>
<dbReference type="AlphaFoldDB" id="A0A7I9UVL6"/>